<protein>
    <submittedName>
        <fullName evidence="2">Uncharacterized protein</fullName>
    </submittedName>
</protein>
<dbReference type="Proteomes" id="UP001482620">
    <property type="component" value="Unassembled WGS sequence"/>
</dbReference>
<keyword evidence="1" id="KW-0812">Transmembrane</keyword>
<comment type="caution">
    <text evidence="2">The sequence shown here is derived from an EMBL/GenBank/DDBJ whole genome shotgun (WGS) entry which is preliminary data.</text>
</comment>
<evidence type="ECO:0000313" key="2">
    <source>
        <dbReference type="EMBL" id="MEQ2247418.1"/>
    </source>
</evidence>
<keyword evidence="3" id="KW-1185">Reference proteome</keyword>
<sequence>MNPTWPVSWVQAGGVGIMLSRYCFVTLWAPWYKQHQLNAKLVLAITDHFPSFMTTVYTSSEGYSQQGWCTMVTKQARFLNMAISSLYRCTADEPTYLHMVISI</sequence>
<proteinExistence type="predicted"/>
<accession>A0ABV0UTY5</accession>
<feature type="transmembrane region" description="Helical" evidence="1">
    <location>
        <begin position="12"/>
        <end position="31"/>
    </location>
</feature>
<keyword evidence="1" id="KW-0472">Membrane</keyword>
<dbReference type="EMBL" id="JAHRIQ010081734">
    <property type="protein sequence ID" value="MEQ2247418.1"/>
    <property type="molecule type" value="Genomic_DNA"/>
</dbReference>
<name>A0ABV0UTY5_9TELE</name>
<organism evidence="2 3">
    <name type="scientific">Ilyodon furcidens</name>
    <name type="common">goldbreast splitfin</name>
    <dbReference type="NCBI Taxonomy" id="33524"/>
    <lineage>
        <taxon>Eukaryota</taxon>
        <taxon>Metazoa</taxon>
        <taxon>Chordata</taxon>
        <taxon>Craniata</taxon>
        <taxon>Vertebrata</taxon>
        <taxon>Euteleostomi</taxon>
        <taxon>Actinopterygii</taxon>
        <taxon>Neopterygii</taxon>
        <taxon>Teleostei</taxon>
        <taxon>Neoteleostei</taxon>
        <taxon>Acanthomorphata</taxon>
        <taxon>Ovalentaria</taxon>
        <taxon>Atherinomorphae</taxon>
        <taxon>Cyprinodontiformes</taxon>
        <taxon>Goodeidae</taxon>
        <taxon>Ilyodon</taxon>
    </lineage>
</organism>
<reference evidence="2 3" key="1">
    <citation type="submission" date="2021-06" db="EMBL/GenBank/DDBJ databases">
        <authorList>
            <person name="Palmer J.M."/>
        </authorList>
    </citation>
    <scope>NUCLEOTIDE SEQUENCE [LARGE SCALE GENOMIC DNA]</scope>
    <source>
        <strain evidence="3">if_2019</strain>
        <tissue evidence="2">Muscle</tissue>
    </source>
</reference>
<gene>
    <name evidence="2" type="ORF">ILYODFUR_009211</name>
</gene>
<evidence type="ECO:0000256" key="1">
    <source>
        <dbReference type="SAM" id="Phobius"/>
    </source>
</evidence>
<keyword evidence="1" id="KW-1133">Transmembrane helix</keyword>
<evidence type="ECO:0000313" key="3">
    <source>
        <dbReference type="Proteomes" id="UP001482620"/>
    </source>
</evidence>